<sequence length="246" mass="26220">MSTSARWSGPPPANLPASDDTRVVSQARNNRLAGLSRSSKSALAHRGRYPSGRCRPISRSSIGIGRSLCCHAAKSSPPDKAPTIGILVEARSRPNTREQEKGSGWPIRRDFQTPVPRLVDLSGTSLHHPRCRIWLVAVAGLTLNLPHDGAPMAILGGGRRFLASLLFGSPADRALRSTHLAPRASQSGTWLRGGSAASCGSEYRAAGGSLVFDPIREPALFRSGRRNVSITSARSSNISIPPGPRR</sequence>
<accession>A0A0F9UGJ7</accession>
<proteinExistence type="predicted"/>
<organism evidence="2">
    <name type="scientific">marine sediment metagenome</name>
    <dbReference type="NCBI Taxonomy" id="412755"/>
    <lineage>
        <taxon>unclassified sequences</taxon>
        <taxon>metagenomes</taxon>
        <taxon>ecological metagenomes</taxon>
    </lineage>
</organism>
<reference evidence="2" key="1">
    <citation type="journal article" date="2015" name="Nature">
        <title>Complex archaea that bridge the gap between prokaryotes and eukaryotes.</title>
        <authorList>
            <person name="Spang A."/>
            <person name="Saw J.H."/>
            <person name="Jorgensen S.L."/>
            <person name="Zaremba-Niedzwiedzka K."/>
            <person name="Martijn J."/>
            <person name="Lind A.E."/>
            <person name="van Eijk R."/>
            <person name="Schleper C."/>
            <person name="Guy L."/>
            <person name="Ettema T.J."/>
        </authorList>
    </citation>
    <scope>NUCLEOTIDE SEQUENCE</scope>
</reference>
<dbReference type="AlphaFoldDB" id="A0A0F9UGJ7"/>
<name>A0A0F9UGJ7_9ZZZZ</name>
<comment type="caution">
    <text evidence="2">The sequence shown here is derived from an EMBL/GenBank/DDBJ whole genome shotgun (WGS) entry which is preliminary data.</text>
</comment>
<dbReference type="EMBL" id="LAZR01001006">
    <property type="protein sequence ID" value="KKN52748.1"/>
    <property type="molecule type" value="Genomic_DNA"/>
</dbReference>
<feature type="region of interest" description="Disordered" evidence="1">
    <location>
        <begin position="30"/>
        <end position="50"/>
    </location>
</feature>
<evidence type="ECO:0000256" key="1">
    <source>
        <dbReference type="SAM" id="MobiDB-lite"/>
    </source>
</evidence>
<evidence type="ECO:0000313" key="2">
    <source>
        <dbReference type="EMBL" id="KKN52748.1"/>
    </source>
</evidence>
<gene>
    <name evidence="2" type="ORF">LCGC14_0609480</name>
</gene>
<protein>
    <submittedName>
        <fullName evidence="2">Uncharacterized protein</fullName>
    </submittedName>
</protein>